<evidence type="ECO:0000313" key="11">
    <source>
        <dbReference type="Proteomes" id="UP000184241"/>
    </source>
</evidence>
<evidence type="ECO:0000313" key="10">
    <source>
        <dbReference type="EMBL" id="SHI30294.1"/>
    </source>
</evidence>
<dbReference type="InterPro" id="IPR001789">
    <property type="entry name" value="Sig_transdc_resp-reg_receiver"/>
</dbReference>
<keyword evidence="4" id="KW-0010">Activator</keyword>
<dbReference type="InterPro" id="IPR011006">
    <property type="entry name" value="CheY-like_superfamily"/>
</dbReference>
<evidence type="ECO:0000256" key="7">
    <source>
        <dbReference type="PROSITE-ProRule" id="PRU00169"/>
    </source>
</evidence>
<gene>
    <name evidence="10" type="ORF">SAMN02745941_03576</name>
</gene>
<sequence>MLKIFICEDSDIQRKRFLNIVEDCIEFSDYNMEVALETGNPKELINHVRNNDEIGIYFLDVDLKSDINGIELAAEIRKYDPRGFIVFVTTHEEMSYLTFKYKVEAMDYIVKEDYKELKPKIRQCLEEACNKLSDKRIDDKIFSVKVGDKIIKIPFNKILFFETSTFIRKIVLHGENRYIEFIAQMKDVEEKLDSRFYRCHKSYIVNKDNIEEIDVKKRIIYMKNGEECLVSIRHMKNLIGD</sequence>
<evidence type="ECO:0000256" key="1">
    <source>
        <dbReference type="ARBA" id="ARBA00018672"/>
    </source>
</evidence>
<dbReference type="SMART" id="SM00850">
    <property type="entry name" value="LytTR"/>
    <property type="match status" value="1"/>
</dbReference>
<feature type="domain" description="HTH LytTR-type" evidence="9">
    <location>
        <begin position="142"/>
        <end position="241"/>
    </location>
</feature>
<dbReference type="Pfam" id="PF04397">
    <property type="entry name" value="LytTR"/>
    <property type="match status" value="1"/>
</dbReference>
<evidence type="ECO:0000256" key="5">
    <source>
        <dbReference type="ARBA" id="ARBA00024867"/>
    </source>
</evidence>
<evidence type="ECO:0000256" key="4">
    <source>
        <dbReference type="ARBA" id="ARBA00023159"/>
    </source>
</evidence>
<dbReference type="PANTHER" id="PTHR37299">
    <property type="entry name" value="TRANSCRIPTIONAL REGULATOR-RELATED"/>
    <property type="match status" value="1"/>
</dbReference>
<protein>
    <recommendedName>
        <fullName evidence="1">Stage 0 sporulation protein A homolog</fullName>
    </recommendedName>
</protein>
<evidence type="ECO:0000259" key="9">
    <source>
        <dbReference type="PROSITE" id="PS50930"/>
    </source>
</evidence>
<keyword evidence="3" id="KW-0902">Two-component regulatory system</keyword>
<dbReference type="EMBL" id="FQXU01000012">
    <property type="protein sequence ID" value="SHI30294.1"/>
    <property type="molecule type" value="Genomic_DNA"/>
</dbReference>
<feature type="domain" description="Response regulatory" evidence="8">
    <location>
        <begin position="3"/>
        <end position="126"/>
    </location>
</feature>
<name>A0A1M6A1B6_9CLOT</name>
<dbReference type="InterPro" id="IPR007492">
    <property type="entry name" value="LytTR_DNA-bd_dom"/>
</dbReference>
<evidence type="ECO:0000256" key="6">
    <source>
        <dbReference type="ARBA" id="ARBA00037164"/>
    </source>
</evidence>
<feature type="modified residue" description="4-aspartylphosphate" evidence="7">
    <location>
        <position position="60"/>
    </location>
</feature>
<comment type="function">
    <text evidence="5">May play the central regulatory role in sporulation. It may be an element of the effector pathway responsible for the activation of sporulation genes in response to nutritional stress. Spo0A may act in concert with spo0H (a sigma factor) to control the expression of some genes that are critical to the sporulation process.</text>
</comment>
<keyword evidence="2" id="KW-0963">Cytoplasm</keyword>
<dbReference type="AlphaFoldDB" id="A0A1M6A1B6"/>
<dbReference type="Gene3D" id="3.40.50.2300">
    <property type="match status" value="1"/>
</dbReference>
<dbReference type="PROSITE" id="PS50930">
    <property type="entry name" value="HTH_LYTTR"/>
    <property type="match status" value="1"/>
</dbReference>
<evidence type="ECO:0000259" key="8">
    <source>
        <dbReference type="PROSITE" id="PS50110"/>
    </source>
</evidence>
<proteinExistence type="predicted"/>
<dbReference type="GO" id="GO:0000156">
    <property type="term" value="F:phosphorelay response regulator activity"/>
    <property type="evidence" value="ECO:0007669"/>
    <property type="project" value="InterPro"/>
</dbReference>
<dbReference type="Gene3D" id="2.40.50.1020">
    <property type="entry name" value="LytTr DNA-binding domain"/>
    <property type="match status" value="1"/>
</dbReference>
<accession>A0A1M6A1B6</accession>
<comment type="function">
    <text evidence="6">Required for high-level post-exponential phase expression of a series of secreted proteins.</text>
</comment>
<evidence type="ECO:0000256" key="2">
    <source>
        <dbReference type="ARBA" id="ARBA00022490"/>
    </source>
</evidence>
<dbReference type="SMART" id="SM00448">
    <property type="entry name" value="REC"/>
    <property type="match status" value="1"/>
</dbReference>
<reference evidence="10 11" key="1">
    <citation type="submission" date="2016-11" db="EMBL/GenBank/DDBJ databases">
        <authorList>
            <person name="Jaros S."/>
            <person name="Januszkiewicz K."/>
            <person name="Wedrychowicz H."/>
        </authorList>
    </citation>
    <scope>NUCLEOTIDE SEQUENCE [LARGE SCALE GENOMIC DNA]</scope>
    <source>
        <strain evidence="10 11">DSM 6191</strain>
    </source>
</reference>
<dbReference type="PANTHER" id="PTHR37299:SF3">
    <property type="entry name" value="STAGE 0 SPORULATION PROTEIN A HOMOLOG"/>
    <property type="match status" value="1"/>
</dbReference>
<dbReference type="SUPFAM" id="SSF52172">
    <property type="entry name" value="CheY-like"/>
    <property type="match status" value="1"/>
</dbReference>
<organism evidence="10 11">
    <name type="scientific">Clostridium intestinale DSM 6191</name>
    <dbReference type="NCBI Taxonomy" id="1121320"/>
    <lineage>
        <taxon>Bacteria</taxon>
        <taxon>Bacillati</taxon>
        <taxon>Bacillota</taxon>
        <taxon>Clostridia</taxon>
        <taxon>Eubacteriales</taxon>
        <taxon>Clostridiaceae</taxon>
        <taxon>Clostridium</taxon>
    </lineage>
</organism>
<dbReference type="Proteomes" id="UP000184241">
    <property type="component" value="Unassembled WGS sequence"/>
</dbReference>
<keyword evidence="7" id="KW-0597">Phosphoprotein</keyword>
<dbReference type="InterPro" id="IPR046947">
    <property type="entry name" value="LytR-like"/>
</dbReference>
<dbReference type="RefSeq" id="WP_073021705.1">
    <property type="nucleotide sequence ID" value="NZ_FQXU01000012.1"/>
</dbReference>
<dbReference type="GO" id="GO:0003677">
    <property type="term" value="F:DNA binding"/>
    <property type="evidence" value="ECO:0007669"/>
    <property type="project" value="InterPro"/>
</dbReference>
<evidence type="ECO:0000256" key="3">
    <source>
        <dbReference type="ARBA" id="ARBA00023012"/>
    </source>
</evidence>
<dbReference type="PROSITE" id="PS50110">
    <property type="entry name" value="RESPONSE_REGULATORY"/>
    <property type="match status" value="1"/>
</dbReference>
<dbReference type="Pfam" id="PF00072">
    <property type="entry name" value="Response_reg"/>
    <property type="match status" value="1"/>
</dbReference>